<keyword evidence="2" id="KW-0648">Protein biosynthesis</keyword>
<keyword evidence="2" id="KW-0396">Initiation factor</keyword>
<organism evidence="2 3">
    <name type="scientific">Striga asiatica</name>
    <name type="common">Asiatic witchweed</name>
    <name type="synonym">Buchnera asiatica</name>
    <dbReference type="NCBI Taxonomy" id="4170"/>
    <lineage>
        <taxon>Eukaryota</taxon>
        <taxon>Viridiplantae</taxon>
        <taxon>Streptophyta</taxon>
        <taxon>Embryophyta</taxon>
        <taxon>Tracheophyta</taxon>
        <taxon>Spermatophyta</taxon>
        <taxon>Magnoliopsida</taxon>
        <taxon>eudicotyledons</taxon>
        <taxon>Gunneridae</taxon>
        <taxon>Pentapetalae</taxon>
        <taxon>asterids</taxon>
        <taxon>lamiids</taxon>
        <taxon>Lamiales</taxon>
        <taxon>Orobanchaceae</taxon>
        <taxon>Buchnereae</taxon>
        <taxon>Striga</taxon>
    </lineage>
</organism>
<keyword evidence="3" id="KW-1185">Reference proteome</keyword>
<reference evidence="3" key="1">
    <citation type="journal article" date="2019" name="Curr. Biol.">
        <title>Genome Sequence of Striga asiatica Provides Insight into the Evolution of Plant Parasitism.</title>
        <authorList>
            <person name="Yoshida S."/>
            <person name="Kim S."/>
            <person name="Wafula E.K."/>
            <person name="Tanskanen J."/>
            <person name="Kim Y.M."/>
            <person name="Honaas L."/>
            <person name="Yang Z."/>
            <person name="Spallek T."/>
            <person name="Conn C.E."/>
            <person name="Ichihashi Y."/>
            <person name="Cheong K."/>
            <person name="Cui S."/>
            <person name="Der J.P."/>
            <person name="Gundlach H."/>
            <person name="Jiao Y."/>
            <person name="Hori C."/>
            <person name="Ishida J.K."/>
            <person name="Kasahara H."/>
            <person name="Kiba T."/>
            <person name="Kim M.S."/>
            <person name="Koo N."/>
            <person name="Laohavisit A."/>
            <person name="Lee Y.H."/>
            <person name="Lumba S."/>
            <person name="McCourt P."/>
            <person name="Mortimer J.C."/>
            <person name="Mutuku J.M."/>
            <person name="Nomura T."/>
            <person name="Sasaki-Sekimoto Y."/>
            <person name="Seto Y."/>
            <person name="Wang Y."/>
            <person name="Wakatake T."/>
            <person name="Sakakibara H."/>
            <person name="Demura T."/>
            <person name="Yamaguchi S."/>
            <person name="Yoneyama K."/>
            <person name="Manabe R.I."/>
            <person name="Nelson D.C."/>
            <person name="Schulman A.H."/>
            <person name="Timko M.P."/>
            <person name="dePamphilis C.W."/>
            <person name="Choi D."/>
            <person name="Shirasu K."/>
        </authorList>
    </citation>
    <scope>NUCLEOTIDE SEQUENCE [LARGE SCALE GENOMIC DNA]</scope>
    <source>
        <strain evidence="3">cv. UVA1</strain>
    </source>
</reference>
<protein>
    <submittedName>
        <fullName evidence="2">Translation initiation factor IF-2</fullName>
    </submittedName>
</protein>
<sequence>YPGRTTKKGSDLRWWLDLYLLRRSELGCGHAATAAAMNRRLLGENEILLERGLVVRVEKPELLVVEGFAGRVGEDGPGVDDEAEGLVGEGESVPLGVEVEDEAPVLVGDEVGVAALRRREAEDRVEIGLVVPDPAVPGEERVYHGEDFVGEGERGVGVASARGEGTAA</sequence>
<feature type="region of interest" description="Disordered" evidence="1">
    <location>
        <begin position="74"/>
        <end position="94"/>
    </location>
</feature>
<proteinExistence type="predicted"/>
<feature type="non-terminal residue" evidence="2">
    <location>
        <position position="168"/>
    </location>
</feature>
<dbReference type="AlphaFoldDB" id="A0A5A7RDX3"/>
<accession>A0A5A7RDX3</accession>
<gene>
    <name evidence="2" type="ORF">STAS_33231</name>
</gene>
<dbReference type="Proteomes" id="UP000325081">
    <property type="component" value="Unassembled WGS sequence"/>
</dbReference>
<evidence type="ECO:0000256" key="1">
    <source>
        <dbReference type="SAM" id="MobiDB-lite"/>
    </source>
</evidence>
<name>A0A5A7RDX3_STRAF</name>
<dbReference type="GO" id="GO:0003743">
    <property type="term" value="F:translation initiation factor activity"/>
    <property type="evidence" value="ECO:0007669"/>
    <property type="project" value="UniProtKB-KW"/>
</dbReference>
<feature type="non-terminal residue" evidence="2">
    <location>
        <position position="1"/>
    </location>
</feature>
<evidence type="ECO:0000313" key="2">
    <source>
        <dbReference type="EMBL" id="GER55560.1"/>
    </source>
</evidence>
<comment type="caution">
    <text evidence="2">The sequence shown here is derived from an EMBL/GenBank/DDBJ whole genome shotgun (WGS) entry which is preliminary data.</text>
</comment>
<evidence type="ECO:0000313" key="3">
    <source>
        <dbReference type="Proteomes" id="UP000325081"/>
    </source>
</evidence>
<dbReference type="EMBL" id="BKCP01011959">
    <property type="protein sequence ID" value="GER55560.1"/>
    <property type="molecule type" value="Genomic_DNA"/>
</dbReference>